<feature type="transmembrane region" description="Helical" evidence="1">
    <location>
        <begin position="146"/>
        <end position="171"/>
    </location>
</feature>
<reference evidence="2 3" key="1">
    <citation type="journal article" date="2012" name="J. Bacteriol.">
        <title>Genome sequence of Mycobacterium hassiacum DSM 44199, a rare source of heat-stable mycobacterial proteins.</title>
        <authorList>
            <person name="Tiago I."/>
            <person name="Maranha A."/>
            <person name="Mendes V."/>
            <person name="Alarico S."/>
            <person name="Moynihan P.J."/>
            <person name="Clarke A.J."/>
            <person name="Macedo-Ribeiro S."/>
            <person name="Pereira P.J."/>
            <person name="Empadinhas N."/>
        </authorList>
    </citation>
    <scope>NUCLEOTIDE SEQUENCE [LARGE SCALE GENOMIC DNA]</scope>
    <source>
        <strain evidence="3">DSM 44199 / CIP 105218 / JCM 12690 / 3849</strain>
    </source>
</reference>
<accession>K5BDY9</accession>
<name>K5BDY9_MYCHD</name>
<feature type="transmembrane region" description="Helical" evidence="1">
    <location>
        <begin position="290"/>
        <end position="312"/>
    </location>
</feature>
<keyword evidence="1" id="KW-0472">Membrane</keyword>
<comment type="caution">
    <text evidence="2">The sequence shown here is derived from an EMBL/GenBank/DDBJ whole genome shotgun (WGS) entry which is preliminary data.</text>
</comment>
<keyword evidence="1" id="KW-0812">Transmembrane</keyword>
<dbReference type="eggNOG" id="ENOG5032PD3">
    <property type="taxonomic scope" value="Bacteria"/>
</dbReference>
<dbReference type="STRING" id="1122247.GCA_000379865_04293"/>
<keyword evidence="3" id="KW-1185">Reference proteome</keyword>
<sequence length="324" mass="36825">MLHYIPGRHVEVFIVLLAQDLVPPATADPAGVWFFNWVIPIAGSVFIVLAVADVIRRRRLTWGFLFLFNSMAVYWMETIGDWGQMLFYSPAFAQHHMLDWLPLKTPNDPLFMPFAYAVYWGAHALLVLWLSQWLSSRMGWSMLKSMLVLAIPVNYVWDFFVEGLATAMGWWTYNPGIGPVLEWDSGGRITLLWTIGLMCTWPNLIAYWAGKPPIRGLNHLERFVGLQRFTRPKVPADQLVSATTGTDGGVGIAVGATGARKTARTKTQEFDDYLNYEVTIPRWRFELMRLGAWFLGFQVTFFVFLVLPLVALRTVLGADSPYVP</sequence>
<feature type="transmembrane region" description="Helical" evidence="1">
    <location>
        <begin position="59"/>
        <end position="76"/>
    </location>
</feature>
<evidence type="ECO:0000313" key="3">
    <source>
        <dbReference type="Proteomes" id="UP000006265"/>
    </source>
</evidence>
<feature type="transmembrane region" description="Helical" evidence="1">
    <location>
        <begin position="30"/>
        <end position="52"/>
    </location>
</feature>
<evidence type="ECO:0000313" key="2">
    <source>
        <dbReference type="EMBL" id="EKF22562.1"/>
    </source>
</evidence>
<feature type="transmembrane region" description="Helical" evidence="1">
    <location>
        <begin position="191"/>
        <end position="210"/>
    </location>
</feature>
<feature type="transmembrane region" description="Helical" evidence="1">
    <location>
        <begin position="110"/>
        <end position="134"/>
    </location>
</feature>
<dbReference type="AlphaFoldDB" id="K5BDY9"/>
<dbReference type="Proteomes" id="UP000006265">
    <property type="component" value="Unassembled WGS sequence"/>
</dbReference>
<dbReference type="PATRIC" id="fig|1122247.3.peg.3167"/>
<protein>
    <submittedName>
        <fullName evidence="2">Putative membrane protein</fullName>
    </submittedName>
</protein>
<gene>
    <name evidence="2" type="ORF">C731_3302</name>
</gene>
<evidence type="ECO:0000256" key="1">
    <source>
        <dbReference type="SAM" id="Phobius"/>
    </source>
</evidence>
<dbReference type="EMBL" id="AMRA01000095">
    <property type="protein sequence ID" value="EKF22562.1"/>
    <property type="molecule type" value="Genomic_DNA"/>
</dbReference>
<proteinExistence type="predicted"/>
<organism evidence="2 3">
    <name type="scientific">Mycolicibacterium hassiacum (strain DSM 44199 / CIP 105218 / JCM 12690 / 3849)</name>
    <name type="common">Mycobacterium hassiacum</name>
    <dbReference type="NCBI Taxonomy" id="1122247"/>
    <lineage>
        <taxon>Bacteria</taxon>
        <taxon>Bacillati</taxon>
        <taxon>Actinomycetota</taxon>
        <taxon>Actinomycetes</taxon>
        <taxon>Mycobacteriales</taxon>
        <taxon>Mycobacteriaceae</taxon>
        <taxon>Mycolicibacterium</taxon>
    </lineage>
</organism>
<keyword evidence="1" id="KW-1133">Transmembrane helix</keyword>